<gene>
    <name evidence="4" type="ORF">GLW01_06800</name>
</gene>
<dbReference type="AlphaFoldDB" id="A0A9X5B5S2"/>
<name>A0A9X5B5S2_9GAMM</name>
<dbReference type="InterPro" id="IPR022532">
    <property type="entry name" value="DUF3696"/>
</dbReference>
<dbReference type="SUPFAM" id="SSF52540">
    <property type="entry name" value="P-loop containing nucleoside triphosphate hydrolases"/>
    <property type="match status" value="1"/>
</dbReference>
<dbReference type="EMBL" id="WMEX01000003">
    <property type="protein sequence ID" value="MYL26502.1"/>
    <property type="molecule type" value="Genomic_DNA"/>
</dbReference>
<reference evidence="4 5" key="1">
    <citation type="submission" date="2019-11" db="EMBL/GenBank/DDBJ databases">
        <title>Genome sequences of 17 halophilic strains isolated from different environments.</title>
        <authorList>
            <person name="Furrow R.E."/>
        </authorList>
    </citation>
    <scope>NUCLEOTIDE SEQUENCE [LARGE SCALE GENOMIC DNA]</scope>
    <source>
        <strain evidence="4 5">22507_15_FS</strain>
    </source>
</reference>
<dbReference type="InterPro" id="IPR003959">
    <property type="entry name" value="ATPase_AAA_core"/>
</dbReference>
<dbReference type="GO" id="GO:0016887">
    <property type="term" value="F:ATP hydrolysis activity"/>
    <property type="evidence" value="ECO:0007669"/>
    <property type="project" value="InterPro"/>
</dbReference>
<proteinExistence type="predicted"/>
<evidence type="ECO:0000259" key="3">
    <source>
        <dbReference type="Pfam" id="PF13304"/>
    </source>
</evidence>
<dbReference type="OrthoDB" id="3322489at2"/>
<sequence length="368" mass="40740">MIDSVELFNFKGFVSQEIWFGNITLLAGLNGSGKSSCVQAICLVFQSHFENKSLEKINLNGDFVALGKGSDLLSEFGDSDSVSIKLKNYIGEAVIEFDGNQDSSSLNVSLEDDNAVLDSVLNKDFQYLAADRVSPATIYNEKASSRYGACYIGKFGEYAGDFLSKNSDHFVDRDRLRDMADSDERKVKLIDAVAQWLDVISPEVSLEASSIPSTDNVSIRFRYKGVDKLGSTNWYRPTNVGFGITYVLPVIVSCLALPKGSLLVVENPEAHLHPKGQFEIGRMLSQAANQGVQIIIETHSDHVLNGIRLSVKENYIPANKVVLNYFSRNVSEGRSSVESPKIKNSGKLSYWPDGFFDEWGKSLERLLM</sequence>
<organism evidence="4 5">
    <name type="scientific">Vreelandella halophila</name>
    <dbReference type="NCBI Taxonomy" id="86177"/>
    <lineage>
        <taxon>Bacteria</taxon>
        <taxon>Pseudomonadati</taxon>
        <taxon>Pseudomonadota</taxon>
        <taxon>Gammaproteobacteria</taxon>
        <taxon>Oceanospirillales</taxon>
        <taxon>Halomonadaceae</taxon>
        <taxon>Vreelandella</taxon>
    </lineage>
</organism>
<protein>
    <submittedName>
        <fullName evidence="4">DUF3696 domain-containing protein</fullName>
    </submittedName>
</protein>
<dbReference type="InterPro" id="IPR051396">
    <property type="entry name" value="Bact_Antivir_Def_Nuclease"/>
</dbReference>
<dbReference type="PANTHER" id="PTHR43581">
    <property type="entry name" value="ATP/GTP PHOSPHATASE"/>
    <property type="match status" value="1"/>
</dbReference>
<feature type="domain" description="DUF3696" evidence="1">
    <location>
        <begin position="316"/>
        <end position="366"/>
    </location>
</feature>
<dbReference type="RefSeq" id="WP_160898587.1">
    <property type="nucleotide sequence ID" value="NZ_WMEX01000003.1"/>
</dbReference>
<dbReference type="Gene3D" id="3.40.50.300">
    <property type="entry name" value="P-loop containing nucleotide triphosphate hydrolases"/>
    <property type="match status" value="2"/>
</dbReference>
<feature type="domain" description="ATPase AAA-type core" evidence="3">
    <location>
        <begin position="229"/>
        <end position="305"/>
    </location>
</feature>
<feature type="domain" description="Endonuclease GajA/Old nuclease/RecF-like AAA" evidence="2">
    <location>
        <begin position="1"/>
        <end position="143"/>
    </location>
</feature>
<evidence type="ECO:0000259" key="1">
    <source>
        <dbReference type="Pfam" id="PF12476"/>
    </source>
</evidence>
<dbReference type="Pfam" id="PF13304">
    <property type="entry name" value="AAA_21"/>
    <property type="match status" value="1"/>
</dbReference>
<evidence type="ECO:0000313" key="4">
    <source>
        <dbReference type="EMBL" id="MYL26502.1"/>
    </source>
</evidence>
<evidence type="ECO:0000313" key="5">
    <source>
        <dbReference type="Proteomes" id="UP000460751"/>
    </source>
</evidence>
<dbReference type="InterPro" id="IPR041685">
    <property type="entry name" value="AAA_GajA/Old/RecF-like"/>
</dbReference>
<evidence type="ECO:0000259" key="2">
    <source>
        <dbReference type="Pfam" id="PF13175"/>
    </source>
</evidence>
<dbReference type="PANTHER" id="PTHR43581:SF2">
    <property type="entry name" value="EXCINUCLEASE ATPASE SUBUNIT"/>
    <property type="match status" value="1"/>
</dbReference>
<accession>A0A9X5B5S2</accession>
<dbReference type="Pfam" id="PF12476">
    <property type="entry name" value="DUF3696"/>
    <property type="match status" value="1"/>
</dbReference>
<dbReference type="InterPro" id="IPR027417">
    <property type="entry name" value="P-loop_NTPase"/>
</dbReference>
<comment type="caution">
    <text evidence="4">The sequence shown here is derived from an EMBL/GenBank/DDBJ whole genome shotgun (WGS) entry which is preliminary data.</text>
</comment>
<dbReference type="PIRSF" id="PIRSF034888">
    <property type="entry name" value="P-loop_UCP034888"/>
    <property type="match status" value="1"/>
</dbReference>
<dbReference type="InterPro" id="IPR014592">
    <property type="entry name" value="P-loop_UCP034888"/>
</dbReference>
<dbReference type="Pfam" id="PF13175">
    <property type="entry name" value="AAA_15"/>
    <property type="match status" value="1"/>
</dbReference>
<dbReference type="Proteomes" id="UP000460751">
    <property type="component" value="Unassembled WGS sequence"/>
</dbReference>
<dbReference type="GO" id="GO:0005524">
    <property type="term" value="F:ATP binding"/>
    <property type="evidence" value="ECO:0007669"/>
    <property type="project" value="InterPro"/>
</dbReference>
<keyword evidence="5" id="KW-1185">Reference proteome</keyword>